<feature type="region of interest" description="Disordered" evidence="5">
    <location>
        <begin position="236"/>
        <end position="269"/>
    </location>
</feature>
<evidence type="ECO:0000313" key="8">
    <source>
        <dbReference type="EMBL" id="RZF40312.1"/>
    </source>
</evidence>
<evidence type="ECO:0000256" key="2">
    <source>
        <dbReference type="ARBA" id="ARBA00009087"/>
    </source>
</evidence>
<feature type="compositionally biased region" description="Polar residues" evidence="5">
    <location>
        <begin position="826"/>
        <end position="851"/>
    </location>
</feature>
<dbReference type="OrthoDB" id="431825at2759"/>
<feature type="compositionally biased region" description="Basic and acidic residues" evidence="5">
    <location>
        <begin position="196"/>
        <end position="207"/>
    </location>
</feature>
<evidence type="ECO:0000313" key="9">
    <source>
        <dbReference type="Proteomes" id="UP000291343"/>
    </source>
</evidence>
<feature type="compositionally biased region" description="Basic and acidic residues" evidence="5">
    <location>
        <begin position="260"/>
        <end position="269"/>
    </location>
</feature>
<dbReference type="InterPro" id="IPR039754">
    <property type="entry name" value="Esf1"/>
</dbReference>
<feature type="region of interest" description="Disordered" evidence="5">
    <location>
        <begin position="53"/>
        <end position="215"/>
    </location>
</feature>
<dbReference type="GO" id="GO:0003723">
    <property type="term" value="F:RNA binding"/>
    <property type="evidence" value="ECO:0007669"/>
    <property type="project" value="TreeGrafter"/>
</dbReference>
<dbReference type="InterPro" id="IPR012580">
    <property type="entry name" value="NUC153"/>
</dbReference>
<feature type="domain" description="NUC153" evidence="6">
    <location>
        <begin position="750"/>
        <end position="778"/>
    </location>
</feature>
<gene>
    <name evidence="8" type="ORF">LSTR_LSTR006921</name>
</gene>
<evidence type="ECO:0000259" key="6">
    <source>
        <dbReference type="Pfam" id="PF08159"/>
    </source>
</evidence>
<reference evidence="8 9" key="1">
    <citation type="journal article" date="2017" name="Gigascience">
        <title>Genome sequence of the small brown planthopper, Laodelphax striatellus.</title>
        <authorList>
            <person name="Zhu J."/>
            <person name="Jiang F."/>
            <person name="Wang X."/>
            <person name="Yang P."/>
            <person name="Bao Y."/>
            <person name="Zhao W."/>
            <person name="Wang W."/>
            <person name="Lu H."/>
            <person name="Wang Q."/>
            <person name="Cui N."/>
            <person name="Li J."/>
            <person name="Chen X."/>
            <person name="Luo L."/>
            <person name="Yu J."/>
            <person name="Kang L."/>
            <person name="Cui F."/>
        </authorList>
    </citation>
    <scope>NUCLEOTIDE SEQUENCE [LARGE SCALE GENOMIC DNA]</scope>
    <source>
        <strain evidence="8">Lst14</strain>
    </source>
</reference>
<feature type="compositionally biased region" description="Basic residues" evidence="5">
    <location>
        <begin position="651"/>
        <end position="661"/>
    </location>
</feature>
<feature type="compositionally biased region" description="Basic and acidic residues" evidence="5">
    <location>
        <begin position="607"/>
        <end position="616"/>
    </location>
</feature>
<feature type="compositionally biased region" description="Basic residues" evidence="5">
    <location>
        <begin position="596"/>
        <end position="606"/>
    </location>
</feature>
<feature type="compositionally biased region" description="Acidic residues" evidence="5">
    <location>
        <begin position="488"/>
        <end position="498"/>
    </location>
</feature>
<dbReference type="GO" id="GO:0005730">
    <property type="term" value="C:nucleolus"/>
    <property type="evidence" value="ECO:0007669"/>
    <property type="project" value="UniProtKB-SubCell"/>
</dbReference>
<feature type="region of interest" description="Disordered" evidence="5">
    <location>
        <begin position="487"/>
        <end position="531"/>
    </location>
</feature>
<feature type="compositionally biased region" description="Polar residues" evidence="5">
    <location>
        <begin position="807"/>
        <end position="816"/>
    </location>
</feature>
<feature type="compositionally biased region" description="Basic and acidic residues" evidence="5">
    <location>
        <begin position="705"/>
        <end position="714"/>
    </location>
</feature>
<feature type="compositionally biased region" description="Basic and acidic residues" evidence="5">
    <location>
        <begin position="566"/>
        <end position="580"/>
    </location>
</feature>
<organism evidence="8 9">
    <name type="scientific">Laodelphax striatellus</name>
    <name type="common">Small brown planthopper</name>
    <name type="synonym">Delphax striatella</name>
    <dbReference type="NCBI Taxonomy" id="195883"/>
    <lineage>
        <taxon>Eukaryota</taxon>
        <taxon>Metazoa</taxon>
        <taxon>Ecdysozoa</taxon>
        <taxon>Arthropoda</taxon>
        <taxon>Hexapoda</taxon>
        <taxon>Insecta</taxon>
        <taxon>Pterygota</taxon>
        <taxon>Neoptera</taxon>
        <taxon>Paraneoptera</taxon>
        <taxon>Hemiptera</taxon>
        <taxon>Auchenorrhyncha</taxon>
        <taxon>Fulgoroidea</taxon>
        <taxon>Delphacidae</taxon>
        <taxon>Criomorphinae</taxon>
        <taxon>Laodelphax</taxon>
    </lineage>
</organism>
<keyword evidence="4" id="KW-0539">Nucleus</keyword>
<evidence type="ECO:0000259" key="7">
    <source>
        <dbReference type="Pfam" id="PF25121"/>
    </source>
</evidence>
<evidence type="ECO:0000256" key="1">
    <source>
        <dbReference type="ARBA" id="ARBA00004604"/>
    </source>
</evidence>
<dbReference type="PANTHER" id="PTHR12202:SF0">
    <property type="entry name" value="ESF1 HOMOLOG"/>
    <property type="match status" value="1"/>
</dbReference>
<feature type="region of interest" description="Disordered" evidence="5">
    <location>
        <begin position="1"/>
        <end position="21"/>
    </location>
</feature>
<feature type="region of interest" description="Disordered" evidence="5">
    <location>
        <begin position="564"/>
        <end position="741"/>
    </location>
</feature>
<feature type="compositionally biased region" description="Basic residues" evidence="5">
    <location>
        <begin position="715"/>
        <end position="730"/>
    </location>
</feature>
<feature type="compositionally biased region" description="Acidic residues" evidence="5">
    <location>
        <begin position="158"/>
        <end position="195"/>
    </location>
</feature>
<dbReference type="GO" id="GO:0006364">
    <property type="term" value="P:rRNA processing"/>
    <property type="evidence" value="ECO:0007669"/>
    <property type="project" value="InterPro"/>
</dbReference>
<feature type="compositionally biased region" description="Acidic residues" evidence="5">
    <location>
        <begin position="617"/>
        <end position="638"/>
    </location>
</feature>
<sequence length="851" mass="98182">MDEAFNDPRFGHIMSDPKFKKPPIFQRKVKIDKRFQRMFNDKNFQVKYTVDKRGKPVNQSSVENYGKFYALSDDDSDSDDAGNEDKDSDGSVEEQNEVRLKTKKKSKVNPIDKNKKNSKKEKDFEEDIEKRQKNRLKTKNKGFIVEDDIKEEASGDKDDVDEDDDNSEEDEKEEIEDENSDDNGESEETSDESEDDIPKEVKEEALKKVSQKRKLPQEIKDKLRDLSVDYARGMAVLSDSSSSDDSSEELSAEEEDDLEHDWGELDKDADRTDSATNRLAICNMDWDRIRAVDLMVLCSSFLPPGGVIKSVSIYVSEFGRKRMEEEEVRGPIELVEQKKMEPEIDLEDREDEDEEGNKYQMEQLRKYQLLRLKYFYAIVVCDSADTASTLYDECDGLEYESSATRLDLRFVPDDVTFDEEPRDVCTKLPDINKYQPRLFLNTALQQGKVECTWDETDPERVKLAQKLHQMKGDDNIDDTELKMFLASSEEEDEANEEDVPTKENITNDDDKRTGGSSSDESGSDNEDGVKKNAIDKYRNLLAKIQEEDEKKKNRDVEMEITWGVGLKEKAQKMVDKKLKENVPMTPFEKMIEKKREKNKLKKKERMKKNGEDPSSDKDDDSDEASSDDDVPDGIDMNDEYFREELEGFGPKKSKNKSKNKNNKQMIDSDNSEDDEETSRNARELDLLFMDENGGETQKKHFNLKKIMENEDESKKKKKRKGRKQLIKNKKKEKEEATAPYDDDFKINVADERFSALFSSHHFNIDPADAHFKKTKGMEAFIHEKLNRKDKKGSADSPLLGKKGIESVKSSNENGSHPNPAKKQKLDSSNDLSQIVNSIKRNTQFSKTKTKR</sequence>
<comment type="similarity">
    <text evidence="2">Belongs to the ESF1 family.</text>
</comment>
<accession>A0A482X3R7</accession>
<comment type="subcellular location">
    <subcellularLocation>
        <location evidence="1">Nucleus</location>
        <location evidence="1">Nucleolus</location>
    </subcellularLocation>
</comment>
<name>A0A482X3R7_LAOST</name>
<feature type="domain" description="ESF1 RRM" evidence="7">
    <location>
        <begin position="276"/>
        <end position="426"/>
    </location>
</feature>
<dbReference type="AlphaFoldDB" id="A0A482X3R7"/>
<evidence type="ECO:0000256" key="5">
    <source>
        <dbReference type="SAM" id="MobiDB-lite"/>
    </source>
</evidence>
<dbReference type="Pfam" id="PF08159">
    <property type="entry name" value="NUC153"/>
    <property type="match status" value="1"/>
</dbReference>
<dbReference type="InterPro" id="IPR056750">
    <property type="entry name" value="RRM_ESF1"/>
</dbReference>
<dbReference type="Proteomes" id="UP000291343">
    <property type="component" value="Unassembled WGS sequence"/>
</dbReference>
<feature type="compositionally biased region" description="Basic and acidic residues" evidence="5">
    <location>
        <begin position="731"/>
        <end position="741"/>
    </location>
</feature>
<dbReference type="Pfam" id="PF25121">
    <property type="entry name" value="RRM_ESF1"/>
    <property type="match status" value="1"/>
</dbReference>
<dbReference type="EMBL" id="QKKF02018530">
    <property type="protein sequence ID" value="RZF40312.1"/>
    <property type="molecule type" value="Genomic_DNA"/>
</dbReference>
<feature type="region of interest" description="Disordered" evidence="5">
    <location>
        <begin position="782"/>
        <end position="851"/>
    </location>
</feature>
<dbReference type="STRING" id="195883.A0A482X3R7"/>
<comment type="caution">
    <text evidence="8">The sequence shown here is derived from an EMBL/GenBank/DDBJ whole genome shotgun (WGS) entry which is preliminary data.</text>
</comment>
<feature type="compositionally biased region" description="Basic and acidic residues" evidence="5">
    <location>
        <begin position="110"/>
        <end position="131"/>
    </location>
</feature>
<feature type="compositionally biased region" description="Acidic residues" evidence="5">
    <location>
        <begin position="72"/>
        <end position="82"/>
    </location>
</feature>
<evidence type="ECO:0000256" key="3">
    <source>
        <dbReference type="ARBA" id="ARBA00023054"/>
    </source>
</evidence>
<evidence type="ECO:0000256" key="4">
    <source>
        <dbReference type="ARBA" id="ARBA00023242"/>
    </source>
</evidence>
<feature type="compositionally biased region" description="Acidic residues" evidence="5">
    <location>
        <begin position="245"/>
        <end position="259"/>
    </location>
</feature>
<dbReference type="FunCoup" id="A0A482X3R7">
    <property type="interactions" value="1763"/>
</dbReference>
<dbReference type="PANTHER" id="PTHR12202">
    <property type="entry name" value="ESF1 HOMOLOG"/>
    <property type="match status" value="1"/>
</dbReference>
<protein>
    <submittedName>
        <fullName evidence="8">Uncharacterized protein</fullName>
    </submittedName>
</protein>
<dbReference type="InParanoid" id="A0A482X3R7"/>
<keyword evidence="9" id="KW-1185">Reference proteome</keyword>
<proteinExistence type="inferred from homology"/>
<keyword evidence="3" id="KW-0175">Coiled coil</keyword>